<proteinExistence type="predicted"/>
<dbReference type="GeneID" id="38144726"/>
<dbReference type="AlphaFoldDB" id="A0A3F3QF36"/>
<keyword evidence="1" id="KW-0732">Signal</keyword>
<dbReference type="RefSeq" id="XP_026630916.1">
    <property type="nucleotide sequence ID" value="XM_026776370.1"/>
</dbReference>
<dbReference type="EMBL" id="KZ852034">
    <property type="protein sequence ID" value="RDH37894.1"/>
    <property type="molecule type" value="Genomic_DNA"/>
</dbReference>
<feature type="signal peptide" evidence="1">
    <location>
        <begin position="1"/>
        <end position="20"/>
    </location>
</feature>
<gene>
    <name evidence="2" type="ORF">BDQ94DRAFT_71002</name>
</gene>
<evidence type="ECO:0000256" key="1">
    <source>
        <dbReference type="SAM" id="SignalP"/>
    </source>
</evidence>
<protein>
    <submittedName>
        <fullName evidence="2">Uncharacterized protein</fullName>
    </submittedName>
</protein>
<keyword evidence="3" id="KW-1185">Reference proteome</keyword>
<name>A0A3F3QF36_9EURO</name>
<dbReference type="Proteomes" id="UP000253729">
    <property type="component" value="Unassembled WGS sequence"/>
</dbReference>
<reference evidence="2 3" key="1">
    <citation type="submission" date="2018-07" db="EMBL/GenBank/DDBJ databases">
        <title>The genomes of Aspergillus section Nigri reveals drivers in fungal speciation.</title>
        <authorList>
            <consortium name="DOE Joint Genome Institute"/>
            <person name="Vesth T.C."/>
            <person name="Nybo J."/>
            <person name="Theobald S."/>
            <person name="Brandl J."/>
            <person name="Frisvad J.C."/>
            <person name="Nielsen K.F."/>
            <person name="Lyhne E.K."/>
            <person name="Kogle M.E."/>
            <person name="Kuo A."/>
            <person name="Riley R."/>
            <person name="Clum A."/>
            <person name="Nolan M."/>
            <person name="Lipzen A."/>
            <person name="Salamov A."/>
            <person name="Henrissat B."/>
            <person name="Wiebenga A."/>
            <person name="De vries R.P."/>
            <person name="Grigoriev I.V."/>
            <person name="Mortensen U.H."/>
            <person name="Andersen M.R."/>
            <person name="Baker S.E."/>
        </authorList>
    </citation>
    <scope>NUCLEOTIDE SEQUENCE [LARGE SCALE GENOMIC DNA]</scope>
    <source>
        <strain evidence="2 3">CBS 139.54b</strain>
    </source>
</reference>
<feature type="chain" id="PRO_5017752370" evidence="1">
    <location>
        <begin position="21"/>
        <end position="137"/>
    </location>
</feature>
<evidence type="ECO:0000313" key="3">
    <source>
        <dbReference type="Proteomes" id="UP000253729"/>
    </source>
</evidence>
<accession>A0A3F3QF36</accession>
<evidence type="ECO:0000313" key="2">
    <source>
        <dbReference type="EMBL" id="RDH37894.1"/>
    </source>
</evidence>
<sequence length="137" mass="15767">MSPFWTLICRIGEAILLVSSRDEYICTCDYLPERASASHGYLLLVNTVYLPLTGRETTRLHFPGVVKSIHPTIYYEDLPNVADDYLEGASFPHHKPSHVCPESFYNLFVQYKLDETGRKEGWRPMDRDKNQIRAVSS</sequence>
<organism evidence="2 3">
    <name type="scientific">Aspergillus welwitschiae</name>
    <dbReference type="NCBI Taxonomy" id="1341132"/>
    <lineage>
        <taxon>Eukaryota</taxon>
        <taxon>Fungi</taxon>
        <taxon>Dikarya</taxon>
        <taxon>Ascomycota</taxon>
        <taxon>Pezizomycotina</taxon>
        <taxon>Eurotiomycetes</taxon>
        <taxon>Eurotiomycetidae</taxon>
        <taxon>Eurotiales</taxon>
        <taxon>Aspergillaceae</taxon>
        <taxon>Aspergillus</taxon>
        <taxon>Aspergillus subgen. Circumdati</taxon>
    </lineage>
</organism>